<dbReference type="OrthoDB" id="2432039at2759"/>
<name>A0A9W4T7R5_9GLOM</name>
<keyword evidence="2" id="KW-1185">Reference proteome</keyword>
<protein>
    <submittedName>
        <fullName evidence="1">9640_t:CDS:1</fullName>
    </submittedName>
</protein>
<feature type="non-terminal residue" evidence="1">
    <location>
        <position position="1"/>
    </location>
</feature>
<accession>A0A9W4T7R5</accession>
<dbReference type="Proteomes" id="UP001153678">
    <property type="component" value="Unassembled WGS sequence"/>
</dbReference>
<evidence type="ECO:0000313" key="1">
    <source>
        <dbReference type="EMBL" id="CAI2195604.1"/>
    </source>
</evidence>
<proteinExistence type="predicted"/>
<dbReference type="AlphaFoldDB" id="A0A9W4T7R5"/>
<evidence type="ECO:0000313" key="2">
    <source>
        <dbReference type="Proteomes" id="UP001153678"/>
    </source>
</evidence>
<sequence>MSKCKSCNKSYSTILLTAGKTVSEIYYKSFSYAWWIVSERNINDQIKLLVPINLSMETLTKLKGRDFIITVLEPDIRTLPSLRYQAIYLFGIKTKFSGPLVMEFDQQVIVEELLKNIQFQPFEISIERFQIIVFGIAVSKNKEWNYT</sequence>
<comment type="caution">
    <text evidence="1">The sequence shown here is derived from an EMBL/GenBank/DDBJ whole genome shotgun (WGS) entry which is preliminary data.</text>
</comment>
<dbReference type="EMBL" id="CAMKVN010012712">
    <property type="protein sequence ID" value="CAI2195604.1"/>
    <property type="molecule type" value="Genomic_DNA"/>
</dbReference>
<organism evidence="1 2">
    <name type="scientific">Funneliformis geosporum</name>
    <dbReference type="NCBI Taxonomy" id="1117311"/>
    <lineage>
        <taxon>Eukaryota</taxon>
        <taxon>Fungi</taxon>
        <taxon>Fungi incertae sedis</taxon>
        <taxon>Mucoromycota</taxon>
        <taxon>Glomeromycotina</taxon>
        <taxon>Glomeromycetes</taxon>
        <taxon>Glomerales</taxon>
        <taxon>Glomeraceae</taxon>
        <taxon>Funneliformis</taxon>
    </lineage>
</organism>
<reference evidence="1" key="1">
    <citation type="submission" date="2022-08" db="EMBL/GenBank/DDBJ databases">
        <authorList>
            <person name="Kallberg Y."/>
            <person name="Tangrot J."/>
            <person name="Rosling A."/>
        </authorList>
    </citation>
    <scope>NUCLEOTIDE SEQUENCE</scope>
    <source>
        <strain evidence="1">Wild A</strain>
    </source>
</reference>
<gene>
    <name evidence="1" type="ORF">FWILDA_LOCUS17161</name>
</gene>